<name>A0A517TVJ0_9BACT</name>
<dbReference type="Pfam" id="PF05721">
    <property type="entry name" value="PhyH"/>
    <property type="match status" value="1"/>
</dbReference>
<accession>A0A517TVJ0</accession>
<dbReference type="Gene3D" id="2.60.120.620">
    <property type="entry name" value="q2cbj1_9rhob like domain"/>
    <property type="match status" value="1"/>
</dbReference>
<dbReference type="KEGG" id="llh:I41_15670"/>
<dbReference type="GO" id="GO:0016706">
    <property type="term" value="F:2-oxoglutarate-dependent dioxygenase activity"/>
    <property type="evidence" value="ECO:0007669"/>
    <property type="project" value="UniProtKB-ARBA"/>
</dbReference>
<dbReference type="EMBL" id="CP036339">
    <property type="protein sequence ID" value="QDT72390.1"/>
    <property type="molecule type" value="Genomic_DNA"/>
</dbReference>
<evidence type="ECO:0000313" key="3">
    <source>
        <dbReference type="Proteomes" id="UP000317909"/>
    </source>
</evidence>
<organism evidence="2 3">
    <name type="scientific">Lacipirellula limnantheis</name>
    <dbReference type="NCBI Taxonomy" id="2528024"/>
    <lineage>
        <taxon>Bacteria</taxon>
        <taxon>Pseudomonadati</taxon>
        <taxon>Planctomycetota</taxon>
        <taxon>Planctomycetia</taxon>
        <taxon>Pirellulales</taxon>
        <taxon>Lacipirellulaceae</taxon>
        <taxon>Lacipirellula</taxon>
    </lineage>
</organism>
<dbReference type="Proteomes" id="UP000317909">
    <property type="component" value="Chromosome"/>
</dbReference>
<gene>
    <name evidence="2" type="ORF">I41_15670</name>
</gene>
<reference evidence="2 3" key="1">
    <citation type="submission" date="2019-02" db="EMBL/GenBank/DDBJ databases">
        <title>Deep-cultivation of Planctomycetes and their phenomic and genomic characterization uncovers novel biology.</title>
        <authorList>
            <person name="Wiegand S."/>
            <person name="Jogler M."/>
            <person name="Boedeker C."/>
            <person name="Pinto D."/>
            <person name="Vollmers J."/>
            <person name="Rivas-Marin E."/>
            <person name="Kohn T."/>
            <person name="Peeters S.H."/>
            <person name="Heuer A."/>
            <person name="Rast P."/>
            <person name="Oberbeckmann S."/>
            <person name="Bunk B."/>
            <person name="Jeske O."/>
            <person name="Meyerdierks A."/>
            <person name="Storesund J.E."/>
            <person name="Kallscheuer N."/>
            <person name="Luecker S."/>
            <person name="Lage O.M."/>
            <person name="Pohl T."/>
            <person name="Merkel B.J."/>
            <person name="Hornburger P."/>
            <person name="Mueller R.-W."/>
            <person name="Bruemmer F."/>
            <person name="Labrenz M."/>
            <person name="Spormann A.M."/>
            <person name="Op den Camp H."/>
            <person name="Overmann J."/>
            <person name="Amann R."/>
            <person name="Jetten M.S.M."/>
            <person name="Mascher T."/>
            <person name="Medema M.H."/>
            <person name="Devos D.P."/>
            <person name="Kaster A.-K."/>
            <person name="Ovreas L."/>
            <person name="Rohde M."/>
            <person name="Galperin M.Y."/>
            <person name="Jogler C."/>
        </authorList>
    </citation>
    <scope>NUCLEOTIDE SEQUENCE [LARGE SCALE GENOMIC DNA]</scope>
    <source>
        <strain evidence="2 3">I41</strain>
    </source>
</reference>
<dbReference type="OrthoDB" id="9814777at2"/>
<evidence type="ECO:0000313" key="2">
    <source>
        <dbReference type="EMBL" id="QDT72390.1"/>
    </source>
</evidence>
<sequence>MAQDLSRFHSPVTDLFAQPTSAAEREALQLSPEQQEQFDREGLLPGIRLLDERQLEVLRAELAELVQAGHDGEELWYEYHSNESGDPNAVLFHALGAWRIKPGLHDILWNPALLEPAAQLLRGPVRFWHDQLFCKPAHDGGVVAWHQDYSYWTRTKPMAHLTCWIGLDDATTENGCVHYIPGSHRWPLLPTTNLAKGMDAILDVLTPEQRAEFKPVPCELKAGEAVFHHPLMLHGSYENRSPRPRRAVVINLFRDGTLSDSDEPLLTGVDAIPRGEKMSGRFFPLLSQT</sequence>
<keyword evidence="2" id="KW-0223">Dioxygenase</keyword>
<dbReference type="SUPFAM" id="SSF51197">
    <property type="entry name" value="Clavaminate synthase-like"/>
    <property type="match status" value="1"/>
</dbReference>
<keyword evidence="2" id="KW-0560">Oxidoreductase</keyword>
<dbReference type="PANTHER" id="PTHR20883">
    <property type="entry name" value="PHYTANOYL-COA DIOXYGENASE DOMAIN CONTAINING 1"/>
    <property type="match status" value="1"/>
</dbReference>
<comment type="cofactor">
    <cofactor evidence="1">
        <name>Fe(2+)</name>
        <dbReference type="ChEBI" id="CHEBI:29033"/>
    </cofactor>
</comment>
<dbReference type="GO" id="GO:0005506">
    <property type="term" value="F:iron ion binding"/>
    <property type="evidence" value="ECO:0007669"/>
    <property type="project" value="UniProtKB-ARBA"/>
</dbReference>
<protein>
    <submittedName>
        <fullName evidence="2">Phytanoyl-CoA dioxygenase (PhyH)</fullName>
    </submittedName>
</protein>
<dbReference type="PANTHER" id="PTHR20883:SF48">
    <property type="entry name" value="ECTOINE DIOXYGENASE"/>
    <property type="match status" value="1"/>
</dbReference>
<dbReference type="InterPro" id="IPR008775">
    <property type="entry name" value="Phytyl_CoA_dOase-like"/>
</dbReference>
<proteinExistence type="predicted"/>
<evidence type="ECO:0000256" key="1">
    <source>
        <dbReference type="ARBA" id="ARBA00001954"/>
    </source>
</evidence>
<dbReference type="RefSeq" id="WP_145431966.1">
    <property type="nucleotide sequence ID" value="NZ_CP036339.1"/>
</dbReference>
<dbReference type="AlphaFoldDB" id="A0A517TVJ0"/>
<keyword evidence="3" id="KW-1185">Reference proteome</keyword>